<dbReference type="NCBIfam" id="NF008033">
    <property type="entry name" value="PRK10765.1"/>
    <property type="match status" value="1"/>
</dbReference>
<dbReference type="PANTHER" id="PTHR43425:SF2">
    <property type="entry name" value="OXYGEN-INSENSITIVE NADPH NITROREDUCTASE"/>
    <property type="match status" value="1"/>
</dbReference>
<dbReference type="InterPro" id="IPR000415">
    <property type="entry name" value="Nitroreductase-like"/>
</dbReference>
<dbReference type="Proteomes" id="UP000182769">
    <property type="component" value="Unassembled WGS sequence"/>
</dbReference>
<dbReference type="STRING" id="1137284.GCA_001418205_02915"/>
<evidence type="ECO:0000259" key="6">
    <source>
        <dbReference type="Pfam" id="PF00881"/>
    </source>
</evidence>
<dbReference type="PIRSF" id="PIRSF005426">
    <property type="entry name" value="Frp"/>
    <property type="match status" value="1"/>
</dbReference>
<evidence type="ECO:0000313" key="8">
    <source>
        <dbReference type="Proteomes" id="UP000182769"/>
    </source>
</evidence>
<evidence type="ECO:0000256" key="5">
    <source>
        <dbReference type="PIRNR" id="PIRNR005426"/>
    </source>
</evidence>
<keyword evidence="4 5" id="KW-0560">Oxidoreductase</keyword>
<dbReference type="CDD" id="cd02146">
    <property type="entry name" value="NfsA-like"/>
    <property type="match status" value="1"/>
</dbReference>
<name>A0A0K6IQH8_9GAMM</name>
<keyword evidence="3 5" id="KW-0288">FMN</keyword>
<dbReference type="InterPro" id="IPR029479">
    <property type="entry name" value="Nitroreductase"/>
</dbReference>
<dbReference type="SUPFAM" id="SSF55469">
    <property type="entry name" value="FMN-dependent nitroreductase-like"/>
    <property type="match status" value="1"/>
</dbReference>
<keyword evidence="5" id="KW-0521">NADP</keyword>
<evidence type="ECO:0000256" key="4">
    <source>
        <dbReference type="ARBA" id="ARBA00023002"/>
    </source>
</evidence>
<comment type="similarity">
    <text evidence="1 5">Belongs to the flavin oxidoreductase frp family.</text>
</comment>
<dbReference type="Pfam" id="PF00881">
    <property type="entry name" value="Nitroreductase"/>
    <property type="match status" value="1"/>
</dbReference>
<proteinExistence type="inferred from homology"/>
<dbReference type="AlphaFoldDB" id="A0A0K6IQH8"/>
<sequence>MNAVLELLKSHRSIRKFTEQPLPNGLLEKLIAAAQGASSSNHVQAYSIIRISDPCNRAQLKSLSGEQAYIEQAAEFLVFCADMKRNTEAAARTGIEPTMGMTEQLLVATIDTALVAQNLAVAAESEGLGIVYIGGVRNNPGAISELLKLPKHVYPVFGMCIGYADQDPEVKPRLPLATVLKQDYYDNQHDPVLVDQYDSEMERYYQARTGSNKTSNWSQSMAPMFSGKLRPHMREFLIKQGFEMK</sequence>
<feature type="domain" description="Nitroreductase" evidence="6">
    <location>
        <begin position="9"/>
        <end position="163"/>
    </location>
</feature>
<evidence type="ECO:0000256" key="1">
    <source>
        <dbReference type="ARBA" id="ARBA00008366"/>
    </source>
</evidence>
<keyword evidence="8" id="KW-1185">Reference proteome</keyword>
<accession>A0A0K6IQH8</accession>
<dbReference type="EMBL" id="CYHG01000010">
    <property type="protein sequence ID" value="CUB05365.1"/>
    <property type="molecule type" value="Genomic_DNA"/>
</dbReference>
<organism evidence="7 8">
    <name type="scientific">Marinomonas fungiae</name>
    <dbReference type="NCBI Taxonomy" id="1137284"/>
    <lineage>
        <taxon>Bacteria</taxon>
        <taxon>Pseudomonadati</taxon>
        <taxon>Pseudomonadota</taxon>
        <taxon>Gammaproteobacteria</taxon>
        <taxon>Oceanospirillales</taxon>
        <taxon>Oceanospirillaceae</taxon>
        <taxon>Marinomonas</taxon>
    </lineage>
</organism>
<dbReference type="OrthoDB" id="3181400at2"/>
<protein>
    <submittedName>
        <fullName evidence="7">Nitroreductase</fullName>
    </submittedName>
</protein>
<evidence type="ECO:0000313" key="7">
    <source>
        <dbReference type="EMBL" id="CUB05365.1"/>
    </source>
</evidence>
<dbReference type="RefSeq" id="WP_055463958.1">
    <property type="nucleotide sequence ID" value="NZ_CYHG01000010.1"/>
</dbReference>
<evidence type="ECO:0000256" key="2">
    <source>
        <dbReference type="ARBA" id="ARBA00022630"/>
    </source>
</evidence>
<keyword evidence="2 5" id="KW-0285">Flavoprotein</keyword>
<dbReference type="InterPro" id="IPR016446">
    <property type="entry name" value="Flavin_OxRdtase_Frp"/>
</dbReference>
<gene>
    <name evidence="7" type="ORF">Ga0061065_11074</name>
</gene>
<dbReference type="GO" id="GO:0016491">
    <property type="term" value="F:oxidoreductase activity"/>
    <property type="evidence" value="ECO:0007669"/>
    <property type="project" value="UniProtKB-UniRule"/>
</dbReference>
<dbReference type="Gene3D" id="3.40.109.10">
    <property type="entry name" value="NADH Oxidase"/>
    <property type="match status" value="1"/>
</dbReference>
<dbReference type="PANTHER" id="PTHR43425">
    <property type="entry name" value="OXYGEN-INSENSITIVE NADPH NITROREDUCTASE"/>
    <property type="match status" value="1"/>
</dbReference>
<evidence type="ECO:0000256" key="3">
    <source>
        <dbReference type="ARBA" id="ARBA00022643"/>
    </source>
</evidence>
<reference evidence="8" key="1">
    <citation type="submission" date="2015-08" db="EMBL/GenBank/DDBJ databases">
        <authorList>
            <person name="Varghese N."/>
        </authorList>
    </citation>
    <scope>NUCLEOTIDE SEQUENCE [LARGE SCALE GENOMIC DNA]</scope>
    <source>
        <strain evidence="8">JCM 18476</strain>
    </source>
</reference>